<keyword evidence="1" id="KW-0732">Signal</keyword>
<protein>
    <submittedName>
        <fullName evidence="2">Uncharacterized protein</fullName>
    </submittedName>
</protein>
<sequence length="116" mass="13995">MKFDWLKLILICYIFPSIQTDKTEKTQFYDKWIEYPKPRGKNYDIRLTEFLQKEIKTATQFELFLLEIVEMRDVPALKLVIYNEYAKCQFEVSERVIQDVAPCAHRTLILVNWIIN</sequence>
<accession>A0A4P9YGI0</accession>
<feature type="chain" id="PRO_5020289424" evidence="1">
    <location>
        <begin position="21"/>
        <end position="116"/>
    </location>
</feature>
<gene>
    <name evidence="2" type="ORF">ROZALSC1DRAFT_23541</name>
</gene>
<proteinExistence type="predicted"/>
<evidence type="ECO:0000313" key="2">
    <source>
        <dbReference type="EMBL" id="RKP18122.1"/>
    </source>
</evidence>
<evidence type="ECO:0000256" key="1">
    <source>
        <dbReference type="SAM" id="SignalP"/>
    </source>
</evidence>
<feature type="signal peptide" evidence="1">
    <location>
        <begin position="1"/>
        <end position="20"/>
    </location>
</feature>
<reference evidence="3" key="1">
    <citation type="journal article" date="2018" name="Nat. Microbiol.">
        <title>Leveraging single-cell genomics to expand the fungal tree of life.</title>
        <authorList>
            <person name="Ahrendt S.R."/>
            <person name="Quandt C.A."/>
            <person name="Ciobanu D."/>
            <person name="Clum A."/>
            <person name="Salamov A."/>
            <person name="Andreopoulos B."/>
            <person name="Cheng J.F."/>
            <person name="Woyke T."/>
            <person name="Pelin A."/>
            <person name="Henrissat B."/>
            <person name="Reynolds N.K."/>
            <person name="Benny G.L."/>
            <person name="Smith M.E."/>
            <person name="James T.Y."/>
            <person name="Grigoriev I.V."/>
        </authorList>
    </citation>
    <scope>NUCLEOTIDE SEQUENCE [LARGE SCALE GENOMIC DNA]</scope>
    <source>
        <strain evidence="3">CSF55</strain>
    </source>
</reference>
<dbReference type="Proteomes" id="UP000281549">
    <property type="component" value="Unassembled WGS sequence"/>
</dbReference>
<feature type="non-terminal residue" evidence="2">
    <location>
        <position position="116"/>
    </location>
</feature>
<dbReference type="EMBL" id="ML005555">
    <property type="protein sequence ID" value="RKP18122.1"/>
    <property type="molecule type" value="Genomic_DNA"/>
</dbReference>
<evidence type="ECO:0000313" key="3">
    <source>
        <dbReference type="Proteomes" id="UP000281549"/>
    </source>
</evidence>
<name>A0A4P9YGI0_ROZAC</name>
<organism evidence="2 3">
    <name type="scientific">Rozella allomycis (strain CSF55)</name>
    <dbReference type="NCBI Taxonomy" id="988480"/>
    <lineage>
        <taxon>Eukaryota</taxon>
        <taxon>Fungi</taxon>
        <taxon>Fungi incertae sedis</taxon>
        <taxon>Cryptomycota</taxon>
        <taxon>Cryptomycota incertae sedis</taxon>
        <taxon>Rozella</taxon>
    </lineage>
</organism>
<dbReference type="AlphaFoldDB" id="A0A4P9YGI0"/>